<comment type="similarity">
    <text evidence="2">Belongs to the transpeptidase family.</text>
</comment>
<dbReference type="SUPFAM" id="SSF54184">
    <property type="entry name" value="Penicillin-binding protein 2x (pbp-2x), c-terminal domain"/>
    <property type="match status" value="2"/>
</dbReference>
<evidence type="ECO:0000256" key="1">
    <source>
        <dbReference type="ARBA" id="ARBA00004370"/>
    </source>
</evidence>
<dbReference type="Gene3D" id="3.40.710.10">
    <property type="entry name" value="DD-peptidase/beta-lactamase superfamily"/>
    <property type="match status" value="1"/>
</dbReference>
<dbReference type="InterPro" id="IPR001460">
    <property type="entry name" value="PCN-bd_Tpept"/>
</dbReference>
<name>A0A9D1LWW5_9FIRM</name>
<dbReference type="GO" id="GO:0071555">
    <property type="term" value="P:cell wall organization"/>
    <property type="evidence" value="ECO:0007669"/>
    <property type="project" value="TreeGrafter"/>
</dbReference>
<keyword evidence="3 4" id="KW-0472">Membrane</keyword>
<comment type="caution">
    <text evidence="6">The sequence shown here is derived from an EMBL/GenBank/DDBJ whole genome shotgun (WGS) entry which is preliminary data.</text>
</comment>
<reference evidence="6" key="2">
    <citation type="journal article" date="2021" name="PeerJ">
        <title>Extensive microbial diversity within the chicken gut microbiome revealed by metagenomics and culture.</title>
        <authorList>
            <person name="Gilroy R."/>
            <person name="Ravi A."/>
            <person name="Getino M."/>
            <person name="Pursley I."/>
            <person name="Horton D.L."/>
            <person name="Alikhan N.F."/>
            <person name="Baker D."/>
            <person name="Gharbi K."/>
            <person name="Hall N."/>
            <person name="Watson M."/>
            <person name="Adriaenssens E.M."/>
            <person name="Foster-Nyarko E."/>
            <person name="Jarju S."/>
            <person name="Secka A."/>
            <person name="Antonio M."/>
            <person name="Oren A."/>
            <person name="Chaudhuri R.R."/>
            <person name="La Ragione R."/>
            <person name="Hildebrand F."/>
            <person name="Pallen M.J."/>
        </authorList>
    </citation>
    <scope>NUCLEOTIDE SEQUENCE</scope>
    <source>
        <strain evidence="6">ChiGjej1B1-1684</strain>
    </source>
</reference>
<dbReference type="InterPro" id="IPR005543">
    <property type="entry name" value="PASTA_dom"/>
</dbReference>
<keyword evidence="4" id="KW-1133">Transmembrane helix</keyword>
<dbReference type="Gene3D" id="3.90.1310.10">
    <property type="entry name" value="Penicillin-binding protein 2a (Domain 2)"/>
    <property type="match status" value="1"/>
</dbReference>
<sequence length="778" mass="85847">MTDVHNLSDIGNDERSSRVLGKFNKQKLNKRAFIMLMIFLVLGFGTAVLRLGYLQIIMGDELRQKAVDQQLGDITVSAKRGDIYDRNGKVLAQSASVWKLIMAPIYIKTDEQRQYVTDGLAEIFGYDEEEKNDLFEKTDRDTYYVTIESKIESDVREEILTFLDEMEEKTFKVYDGETQKYNDEKLNSNVLYLQDDYKRYYPYGDLASAVIGFTGSDDQGLSGLEIQYDEELSGKPGRTVSAINAIGINMPFQYEQNVEPEDGYSIVTTIDETIQSICEKYLKEAIETYQVANRAAAIAMNPSTGEIYAIAVEGGYDLNDPYTIANEETAAEIEALPEEEQDQAYSDALQQQWRNKAVSDVYYPGSVFKPIVASMVLEEGLVDENTKFYCDNATITVSGIDIHCHIYWPGSGNQHGEQNIVQALWNSCNPALVQMGQIAGVDTFWEYYQAFGFSEKTGVDLPGESEDIFFDHEMTDLDLAVSSFGQGFAVTPMQMITAISAIANGGYLMQPYIVKEIVDSDGNIVETTTPTVKRQVISKEVSEQLNEILYGNVNEGGATNGYVAGYEVAGKTGTSEKLNDNKDHIASFCGYAPYDDPQIVMLLYFDSPRGVLYHGSTVAAPVFASIMEEVLPYLEVERHYTEEELENIDTTANTYIGLSIDEATSKVEEDGFEAVVKGSGSTVIAQVPESGTKIPNSGKVVLYTDDASKEETVTVPDFSGLTVTEASQKAAEYNLNISITGATNVYNSVVQTQSIDSGKEVSPGTVVTLTFVGAGIGD</sequence>
<evidence type="ECO:0000256" key="2">
    <source>
        <dbReference type="ARBA" id="ARBA00007171"/>
    </source>
</evidence>
<dbReference type="InterPro" id="IPR050515">
    <property type="entry name" value="Beta-lactam/transpept"/>
</dbReference>
<feature type="domain" description="PASTA" evidence="5">
    <location>
        <begin position="650"/>
        <end position="706"/>
    </location>
</feature>
<dbReference type="SUPFAM" id="SSF56601">
    <property type="entry name" value="beta-lactamase/transpeptidase-like"/>
    <property type="match status" value="1"/>
</dbReference>
<dbReference type="CDD" id="cd06576">
    <property type="entry name" value="PASTA_Pbp2x-like_1"/>
    <property type="match status" value="1"/>
</dbReference>
<feature type="transmembrane region" description="Helical" evidence="4">
    <location>
        <begin position="32"/>
        <end position="53"/>
    </location>
</feature>
<dbReference type="Pfam" id="PF03793">
    <property type="entry name" value="PASTA"/>
    <property type="match status" value="2"/>
</dbReference>
<feature type="domain" description="PASTA" evidence="5">
    <location>
        <begin position="709"/>
        <end position="773"/>
    </location>
</feature>
<dbReference type="Pfam" id="PF03717">
    <property type="entry name" value="PBP_dimer"/>
    <property type="match status" value="1"/>
</dbReference>
<gene>
    <name evidence="6" type="ORF">IAD22_00265</name>
</gene>
<dbReference type="PANTHER" id="PTHR30627:SF1">
    <property type="entry name" value="PEPTIDOGLYCAN D,D-TRANSPEPTIDASE FTSI"/>
    <property type="match status" value="1"/>
</dbReference>
<dbReference type="EMBL" id="DVNG01000003">
    <property type="protein sequence ID" value="HIU49436.1"/>
    <property type="molecule type" value="Genomic_DNA"/>
</dbReference>
<evidence type="ECO:0000256" key="4">
    <source>
        <dbReference type="SAM" id="Phobius"/>
    </source>
</evidence>
<organism evidence="6 7">
    <name type="scientific">Candidatus Limousia pullorum</name>
    <dbReference type="NCBI Taxonomy" id="2840860"/>
    <lineage>
        <taxon>Bacteria</taxon>
        <taxon>Bacillati</taxon>
        <taxon>Bacillota</taxon>
        <taxon>Clostridia</taxon>
        <taxon>Eubacteriales</taxon>
        <taxon>Oscillospiraceae</taxon>
        <taxon>Oscillospiraceae incertae sedis</taxon>
        <taxon>Candidatus Limousia</taxon>
    </lineage>
</organism>
<accession>A0A9D1LWW5</accession>
<dbReference type="Pfam" id="PF00905">
    <property type="entry name" value="Transpeptidase"/>
    <property type="match status" value="1"/>
</dbReference>
<protein>
    <submittedName>
        <fullName evidence="6">PASTA domain-containing protein</fullName>
    </submittedName>
</protein>
<dbReference type="AlphaFoldDB" id="A0A9D1LWW5"/>
<evidence type="ECO:0000313" key="7">
    <source>
        <dbReference type="Proteomes" id="UP000824118"/>
    </source>
</evidence>
<reference evidence="6" key="1">
    <citation type="submission" date="2020-10" db="EMBL/GenBank/DDBJ databases">
        <authorList>
            <person name="Gilroy R."/>
        </authorList>
    </citation>
    <scope>NUCLEOTIDE SEQUENCE</scope>
    <source>
        <strain evidence="6">ChiGjej1B1-1684</strain>
    </source>
</reference>
<proteinExistence type="inferred from homology"/>
<dbReference type="Gene3D" id="3.30.10.20">
    <property type="match status" value="1"/>
</dbReference>
<dbReference type="SUPFAM" id="SSF56519">
    <property type="entry name" value="Penicillin binding protein dimerisation domain"/>
    <property type="match status" value="1"/>
</dbReference>
<dbReference type="PANTHER" id="PTHR30627">
    <property type="entry name" value="PEPTIDOGLYCAN D,D-TRANSPEPTIDASE"/>
    <property type="match status" value="1"/>
</dbReference>
<dbReference type="InterPro" id="IPR012338">
    <property type="entry name" value="Beta-lactam/transpept-like"/>
</dbReference>
<dbReference type="PROSITE" id="PS51178">
    <property type="entry name" value="PASTA"/>
    <property type="match status" value="2"/>
</dbReference>
<dbReference type="InterPro" id="IPR005311">
    <property type="entry name" value="PBP_dimer"/>
</dbReference>
<evidence type="ECO:0000259" key="5">
    <source>
        <dbReference type="PROSITE" id="PS51178"/>
    </source>
</evidence>
<dbReference type="GO" id="GO:0008658">
    <property type="term" value="F:penicillin binding"/>
    <property type="evidence" value="ECO:0007669"/>
    <property type="project" value="InterPro"/>
</dbReference>
<dbReference type="Proteomes" id="UP000824118">
    <property type="component" value="Unassembled WGS sequence"/>
</dbReference>
<comment type="subcellular location">
    <subcellularLocation>
        <location evidence="1">Membrane</location>
    </subcellularLocation>
</comment>
<evidence type="ECO:0000256" key="3">
    <source>
        <dbReference type="ARBA" id="ARBA00023136"/>
    </source>
</evidence>
<dbReference type="CDD" id="cd06575">
    <property type="entry name" value="PASTA_Pbp2x-like_2"/>
    <property type="match status" value="1"/>
</dbReference>
<dbReference type="SMART" id="SM00740">
    <property type="entry name" value="PASTA"/>
    <property type="match status" value="2"/>
</dbReference>
<dbReference type="GO" id="GO:0005886">
    <property type="term" value="C:plasma membrane"/>
    <property type="evidence" value="ECO:0007669"/>
    <property type="project" value="TreeGrafter"/>
</dbReference>
<evidence type="ECO:0000313" key="6">
    <source>
        <dbReference type="EMBL" id="HIU49436.1"/>
    </source>
</evidence>
<dbReference type="InterPro" id="IPR036138">
    <property type="entry name" value="PBP_dimer_sf"/>
</dbReference>
<keyword evidence="4" id="KW-0812">Transmembrane</keyword>